<gene>
    <name evidence="1" type="ORF">RSO01_44000</name>
</gene>
<dbReference type="AlphaFoldDB" id="A0A512NE72"/>
<evidence type="ECO:0000313" key="1">
    <source>
        <dbReference type="EMBL" id="GEP57234.1"/>
    </source>
</evidence>
<name>A0A512NE72_9HYPH</name>
<reference evidence="1 2" key="1">
    <citation type="submission" date="2019-07" db="EMBL/GenBank/DDBJ databases">
        <title>Whole genome shotgun sequence of Reyranella soli NBRC 108950.</title>
        <authorList>
            <person name="Hosoyama A."/>
            <person name="Uohara A."/>
            <person name="Ohji S."/>
            <person name="Ichikawa N."/>
        </authorList>
    </citation>
    <scope>NUCLEOTIDE SEQUENCE [LARGE SCALE GENOMIC DNA]</scope>
    <source>
        <strain evidence="1 2">NBRC 108950</strain>
    </source>
</reference>
<protein>
    <submittedName>
        <fullName evidence="1">Uncharacterized protein</fullName>
    </submittedName>
</protein>
<accession>A0A512NE72</accession>
<sequence length="165" mass="17542">MESTAEQRVNTLETNLRTGCGRPGCACGLPISERFVLWALRQWQQDRALPAEGSVLHQGFKTAGVLEVLPDFAIAMDAFLFGTRRAMEIHRPDCASVSRDEATLVALCGLAQGDFDGPFLASLDIMMAPTASRVAAVRLKAFSIALASAGLRLAPPAGDAAGRLN</sequence>
<dbReference type="RefSeq" id="WP_147151607.1">
    <property type="nucleotide sequence ID" value="NZ_BKAJ01000076.1"/>
</dbReference>
<keyword evidence="2" id="KW-1185">Reference proteome</keyword>
<dbReference type="EMBL" id="BKAJ01000076">
    <property type="protein sequence ID" value="GEP57234.1"/>
    <property type="molecule type" value="Genomic_DNA"/>
</dbReference>
<dbReference type="Proteomes" id="UP000321058">
    <property type="component" value="Unassembled WGS sequence"/>
</dbReference>
<organism evidence="1 2">
    <name type="scientific">Reyranella soli</name>
    <dbReference type="NCBI Taxonomy" id="1230389"/>
    <lineage>
        <taxon>Bacteria</taxon>
        <taxon>Pseudomonadati</taxon>
        <taxon>Pseudomonadota</taxon>
        <taxon>Alphaproteobacteria</taxon>
        <taxon>Hyphomicrobiales</taxon>
        <taxon>Reyranellaceae</taxon>
        <taxon>Reyranella</taxon>
    </lineage>
</organism>
<comment type="caution">
    <text evidence="1">The sequence shown here is derived from an EMBL/GenBank/DDBJ whole genome shotgun (WGS) entry which is preliminary data.</text>
</comment>
<evidence type="ECO:0000313" key="2">
    <source>
        <dbReference type="Proteomes" id="UP000321058"/>
    </source>
</evidence>
<proteinExistence type="predicted"/>
<dbReference type="OrthoDB" id="7375469at2"/>